<dbReference type="RefSeq" id="WP_379489477.1">
    <property type="nucleotide sequence ID" value="NZ_JBHLTM010000124.1"/>
</dbReference>
<evidence type="ECO:0000313" key="1">
    <source>
        <dbReference type="EMBL" id="MFC0687799.1"/>
    </source>
</evidence>
<comment type="caution">
    <text evidence="1">The sequence shown here is derived from an EMBL/GenBank/DDBJ whole genome shotgun (WGS) entry which is preliminary data.</text>
</comment>
<sequence>GGPRLGADHRVRWAPIARRFTASGFKALMTFFILSLRFWNIHVFIGQKETPLIWQRGSSSKGSK</sequence>
<feature type="non-terminal residue" evidence="1">
    <location>
        <position position="1"/>
    </location>
</feature>
<organism evidence="1 2">
    <name type="scientific">Novosphingobium clariflavum</name>
    <dbReference type="NCBI Taxonomy" id="2029884"/>
    <lineage>
        <taxon>Bacteria</taxon>
        <taxon>Pseudomonadati</taxon>
        <taxon>Pseudomonadota</taxon>
        <taxon>Alphaproteobacteria</taxon>
        <taxon>Sphingomonadales</taxon>
        <taxon>Sphingomonadaceae</taxon>
        <taxon>Novosphingobium</taxon>
    </lineage>
</organism>
<keyword evidence="2" id="KW-1185">Reference proteome</keyword>
<name>A0ABV6SEV3_9SPHN</name>
<gene>
    <name evidence="1" type="ORF">ACFFF8_24765</name>
</gene>
<proteinExistence type="predicted"/>
<dbReference type="Proteomes" id="UP001589858">
    <property type="component" value="Unassembled WGS sequence"/>
</dbReference>
<evidence type="ECO:0000313" key="2">
    <source>
        <dbReference type="Proteomes" id="UP001589858"/>
    </source>
</evidence>
<reference evidence="1 2" key="1">
    <citation type="submission" date="2024-09" db="EMBL/GenBank/DDBJ databases">
        <authorList>
            <person name="Sun Q."/>
            <person name="Mori K."/>
        </authorList>
    </citation>
    <scope>NUCLEOTIDE SEQUENCE [LARGE SCALE GENOMIC DNA]</scope>
    <source>
        <strain evidence="1 2">CICC 11035S</strain>
    </source>
</reference>
<dbReference type="EMBL" id="JBHLTM010000124">
    <property type="protein sequence ID" value="MFC0687799.1"/>
    <property type="molecule type" value="Genomic_DNA"/>
</dbReference>
<accession>A0ABV6SEV3</accession>
<protein>
    <submittedName>
        <fullName evidence="1">Uncharacterized protein</fullName>
    </submittedName>
</protein>